<organism evidence="4">
    <name type="scientific">Laccaria bicolor (strain S238N-H82 / ATCC MYA-4686)</name>
    <name type="common">Bicoloured deceiver</name>
    <name type="synonym">Laccaria laccata var. bicolor</name>
    <dbReference type="NCBI Taxonomy" id="486041"/>
    <lineage>
        <taxon>Eukaryota</taxon>
        <taxon>Fungi</taxon>
        <taxon>Dikarya</taxon>
        <taxon>Basidiomycota</taxon>
        <taxon>Agaricomycotina</taxon>
        <taxon>Agaricomycetes</taxon>
        <taxon>Agaricomycetidae</taxon>
        <taxon>Agaricales</taxon>
        <taxon>Agaricineae</taxon>
        <taxon>Hydnangiaceae</taxon>
        <taxon>Laccaria</taxon>
    </lineage>
</organism>
<feature type="region of interest" description="Disordered" evidence="1">
    <location>
        <begin position="1"/>
        <end position="45"/>
    </location>
</feature>
<keyword evidence="4" id="KW-1185">Reference proteome</keyword>
<feature type="region of interest" description="Disordered" evidence="1">
    <location>
        <begin position="69"/>
        <end position="89"/>
    </location>
</feature>
<dbReference type="Proteomes" id="UP000001194">
    <property type="component" value="Unassembled WGS sequence"/>
</dbReference>
<reference evidence="3 4" key="1">
    <citation type="journal article" date="2008" name="Nature">
        <title>The genome of Laccaria bicolor provides insights into mycorrhizal symbiosis.</title>
        <authorList>
            <person name="Martin F."/>
            <person name="Aerts A."/>
            <person name="Ahren D."/>
            <person name="Brun A."/>
            <person name="Danchin E.G.J."/>
            <person name="Duchaussoy F."/>
            <person name="Gibon J."/>
            <person name="Kohler A."/>
            <person name="Lindquist E."/>
            <person name="Pereda V."/>
            <person name="Salamov A."/>
            <person name="Shapiro H.J."/>
            <person name="Wuyts J."/>
            <person name="Blaudez D."/>
            <person name="Buee M."/>
            <person name="Brokstein P."/>
            <person name="Canbaeck B."/>
            <person name="Cohen D."/>
            <person name="Courty P.E."/>
            <person name="Coutinho P.M."/>
            <person name="Delaruelle C."/>
            <person name="Detter J.C."/>
            <person name="Deveau A."/>
            <person name="DiFazio S."/>
            <person name="Duplessis S."/>
            <person name="Fraissinet-Tachet L."/>
            <person name="Lucic E."/>
            <person name="Frey-Klett P."/>
            <person name="Fourrey C."/>
            <person name="Feussner I."/>
            <person name="Gay G."/>
            <person name="Grimwood J."/>
            <person name="Hoegger P.J."/>
            <person name="Jain P."/>
            <person name="Kilaru S."/>
            <person name="Labbe J."/>
            <person name="Lin Y.C."/>
            <person name="Legue V."/>
            <person name="Le Tacon F."/>
            <person name="Marmeisse R."/>
            <person name="Melayah D."/>
            <person name="Montanini B."/>
            <person name="Muratet M."/>
            <person name="Nehls U."/>
            <person name="Niculita-Hirzel H."/>
            <person name="Oudot-Le Secq M.P."/>
            <person name="Peter M."/>
            <person name="Quesneville H."/>
            <person name="Rajashekar B."/>
            <person name="Reich M."/>
            <person name="Rouhier N."/>
            <person name="Schmutz J."/>
            <person name="Yin T."/>
            <person name="Chalot M."/>
            <person name="Henrissat B."/>
            <person name="Kuees U."/>
            <person name="Lucas S."/>
            <person name="Van de Peer Y."/>
            <person name="Podila G.K."/>
            <person name="Polle A."/>
            <person name="Pukkila P.J."/>
            <person name="Richardson P.M."/>
            <person name="Rouze P."/>
            <person name="Sanders I.R."/>
            <person name="Stajich J.E."/>
            <person name="Tunlid A."/>
            <person name="Tuskan G."/>
            <person name="Grigoriev I.V."/>
        </authorList>
    </citation>
    <scope>NUCLEOTIDE SEQUENCE [LARGE SCALE GENOMIC DNA]</scope>
    <source>
        <strain evidence="4">S238N-H82 / ATCC MYA-4686</strain>
    </source>
</reference>
<dbReference type="InParanoid" id="B0DV68"/>
<dbReference type="HOGENOM" id="CLU_008946_0_0_1"/>
<accession>B0DV68</accession>
<protein>
    <submittedName>
        <fullName evidence="3">Predicted protein</fullName>
    </submittedName>
</protein>
<gene>
    <name evidence="3" type="ORF">LACBIDRAFT_310835</name>
</gene>
<name>B0DV68_LACBS</name>
<dbReference type="AlphaFoldDB" id="B0DV68"/>
<sequence length="908" mass="102965">MSPQKRARSDENSPPTPVATPRRSQRRDTPTPTPRNSHGFQIIDGLTPVPNLKRRRVFTAEELVNHKVERTRAQREHAERQKEQEVEQVRREEQQKVAALDRAMKGIKAAGFSTFFDFLQASLTTSDPNRSSQVTRTLAGAHGTTILNLIQKRQPDICVDWSISNTRTLIAAESKKLAHYFQPERSMPVAEILSQFSLERILLDASVIAPSTCDLLRHIGYPSNSSMTSYKNRELIFATTLCMLAKSQNEHATEYQTTMCMYFLACGTSRSLFDVLNHAGITLSYTQAVSKLRKLGAEQLVSMLALVRTQPCMIIWDNLNIAFKVGEQRHDSMDHFDNGTTATLVPLFGVEPGGLPLDIKPPRSCRKPLLTFGPEDLLPTREEVERVQAGQLWHIEDILYDAFPLLRKRLNTDIRPAPNILQIPLHKTEQYPLPAMHIDESSLNGTLSVLDTIIRGSLKLTEDDIKWHGIFICAGDQLSISLLDKASSGRRDDTDLMDNVGRYTQSQDGILHMKMAGDRMVTNEYWGKPNSKSPWSLWKVNTLLGCKAMVAGWKAKSLPPFRPSWELILTMALPANILDGFRIYCPKDSLEDWVNDIRTVDEVHHVAQKVLVELCSARRVQHLRRATPIKRDLPLENICLFNRDALYLRQLKYAVKRGDVGAVLDITTHWMLMFRGTGKMPKYADALFHLIMDLKMMDPRLRNAWLMNWLANLTGKANGFKEMDLLQEHQNFWAKIIYNAKGSNRSWAWLAMISVSIFALRDVIRKVQSEYQTPFNSISHTSPSAETDIKTLRNYLEQQKLQTYFPGRENNQHATEARDLMAVGAEYANKPGAFKNFTYMKYKMTNNGLSEGAPAAEDIGEDDAMLVDEEEVADFDLGSNPALEVDDLVLDDDEYPLGTDINDYIART</sequence>
<evidence type="ECO:0000313" key="3">
    <source>
        <dbReference type="EMBL" id="EDR01525.1"/>
    </source>
</evidence>
<evidence type="ECO:0000256" key="1">
    <source>
        <dbReference type="SAM" id="MobiDB-lite"/>
    </source>
</evidence>
<dbReference type="KEGG" id="lbc:LACBIDRAFT_310835"/>
<dbReference type="Pfam" id="PF20231">
    <property type="entry name" value="DUF6589"/>
    <property type="match status" value="1"/>
</dbReference>
<feature type="domain" description="DUF6589" evidence="2">
    <location>
        <begin position="374"/>
        <end position="780"/>
    </location>
</feature>
<dbReference type="EMBL" id="DS547138">
    <property type="protein sequence ID" value="EDR01525.1"/>
    <property type="molecule type" value="Genomic_DNA"/>
</dbReference>
<evidence type="ECO:0000313" key="4">
    <source>
        <dbReference type="Proteomes" id="UP000001194"/>
    </source>
</evidence>
<proteinExistence type="predicted"/>
<dbReference type="GeneID" id="6083452"/>
<dbReference type="OrthoDB" id="5424058at2759"/>
<dbReference type="RefSeq" id="XP_001887877.1">
    <property type="nucleotide sequence ID" value="XM_001887842.1"/>
</dbReference>
<evidence type="ECO:0000259" key="2">
    <source>
        <dbReference type="Pfam" id="PF20231"/>
    </source>
</evidence>
<dbReference type="InterPro" id="IPR046496">
    <property type="entry name" value="DUF6589"/>
</dbReference>